<evidence type="ECO:0000313" key="2">
    <source>
        <dbReference type="EMBL" id="KAF2456745.1"/>
    </source>
</evidence>
<sequence>MIEDHHPMPRELPTIPEEMPLEAEYRVHEAMPGDFPHETPHRYGSPFYDPQEHYAIRGFAYGADPLERSLARYGSFPNLPTAGSEDPDPAYTTPAPRRERERERERDRDPARPRERQATSGKSDKKRKRQPIEDLDLSRARAPPEERDEIMTDAPATIHSGLTGGLNRLLMRPDFPPSPDYSGGDGAEPSPMSPLKRTRHHRYRSNAGTVRSENHRDRGGERDSKPRKTSGSSSNSQHADRGDTRSQKSSRRRRSSRSEHGGETSQHHRDHHRRRRRRSGSSSPEQERRSAPRPLKAIEYRPSSASAEPSANAANQIVLHAEARAPVVNCAELFMSFVTKGPESGKGYSMNKALKRYHREMYRLNGKANPKADDEKDLWKALRLKRNDRGEIVLFA</sequence>
<protein>
    <submittedName>
        <fullName evidence="2">Uncharacterized protein</fullName>
    </submittedName>
</protein>
<feature type="compositionally biased region" description="Basic residues" evidence="1">
    <location>
        <begin position="268"/>
        <end position="279"/>
    </location>
</feature>
<name>A0A6A6NY69_9PEZI</name>
<dbReference type="Proteomes" id="UP000799766">
    <property type="component" value="Unassembled WGS sequence"/>
</dbReference>
<accession>A0A6A6NY69</accession>
<feature type="compositionally biased region" description="Low complexity" evidence="1">
    <location>
        <begin position="302"/>
        <end position="312"/>
    </location>
</feature>
<dbReference type="EMBL" id="MU001682">
    <property type="protein sequence ID" value="KAF2456745.1"/>
    <property type="molecule type" value="Genomic_DNA"/>
</dbReference>
<dbReference type="AlphaFoldDB" id="A0A6A6NY69"/>
<feature type="compositionally biased region" description="Basic and acidic residues" evidence="1">
    <location>
        <begin position="256"/>
        <end position="267"/>
    </location>
</feature>
<feature type="compositionally biased region" description="Basic and acidic residues" evidence="1">
    <location>
        <begin position="212"/>
        <end position="226"/>
    </location>
</feature>
<dbReference type="OrthoDB" id="21474at2759"/>
<organism evidence="2 3">
    <name type="scientific">Lineolata rhizophorae</name>
    <dbReference type="NCBI Taxonomy" id="578093"/>
    <lineage>
        <taxon>Eukaryota</taxon>
        <taxon>Fungi</taxon>
        <taxon>Dikarya</taxon>
        <taxon>Ascomycota</taxon>
        <taxon>Pezizomycotina</taxon>
        <taxon>Dothideomycetes</taxon>
        <taxon>Dothideomycetes incertae sedis</taxon>
        <taxon>Lineolatales</taxon>
        <taxon>Lineolataceae</taxon>
        <taxon>Lineolata</taxon>
    </lineage>
</organism>
<gene>
    <name evidence="2" type="ORF">BDY21DRAFT_42437</name>
</gene>
<evidence type="ECO:0000256" key="1">
    <source>
        <dbReference type="SAM" id="MobiDB-lite"/>
    </source>
</evidence>
<feature type="compositionally biased region" description="Basic and acidic residues" evidence="1">
    <location>
        <begin position="96"/>
        <end position="117"/>
    </location>
</feature>
<feature type="region of interest" description="Disordered" evidence="1">
    <location>
        <begin position="74"/>
        <end position="312"/>
    </location>
</feature>
<keyword evidence="3" id="KW-1185">Reference proteome</keyword>
<proteinExistence type="predicted"/>
<evidence type="ECO:0000313" key="3">
    <source>
        <dbReference type="Proteomes" id="UP000799766"/>
    </source>
</evidence>
<reference evidence="2" key="1">
    <citation type="journal article" date="2020" name="Stud. Mycol.">
        <title>101 Dothideomycetes genomes: a test case for predicting lifestyles and emergence of pathogens.</title>
        <authorList>
            <person name="Haridas S."/>
            <person name="Albert R."/>
            <person name="Binder M."/>
            <person name="Bloem J."/>
            <person name="Labutti K."/>
            <person name="Salamov A."/>
            <person name="Andreopoulos B."/>
            <person name="Baker S."/>
            <person name="Barry K."/>
            <person name="Bills G."/>
            <person name="Bluhm B."/>
            <person name="Cannon C."/>
            <person name="Castanera R."/>
            <person name="Culley D."/>
            <person name="Daum C."/>
            <person name="Ezra D."/>
            <person name="Gonzalez J."/>
            <person name="Henrissat B."/>
            <person name="Kuo A."/>
            <person name="Liang C."/>
            <person name="Lipzen A."/>
            <person name="Lutzoni F."/>
            <person name="Magnuson J."/>
            <person name="Mondo S."/>
            <person name="Nolan M."/>
            <person name="Ohm R."/>
            <person name="Pangilinan J."/>
            <person name="Park H.-J."/>
            <person name="Ramirez L."/>
            <person name="Alfaro M."/>
            <person name="Sun H."/>
            <person name="Tritt A."/>
            <person name="Yoshinaga Y."/>
            <person name="Zwiers L.-H."/>
            <person name="Turgeon B."/>
            <person name="Goodwin S."/>
            <person name="Spatafora J."/>
            <person name="Crous P."/>
            <person name="Grigoriev I."/>
        </authorList>
    </citation>
    <scope>NUCLEOTIDE SEQUENCE</scope>
    <source>
        <strain evidence="2">ATCC 16933</strain>
    </source>
</reference>
<feature type="compositionally biased region" description="Basic and acidic residues" evidence="1">
    <location>
        <begin position="130"/>
        <end position="145"/>
    </location>
</feature>